<comment type="caution">
    <text evidence="5">The sequence shown here is derived from an EMBL/GenBank/DDBJ whole genome shotgun (WGS) entry which is preliminary data.</text>
</comment>
<dbReference type="SUPFAM" id="SSF53448">
    <property type="entry name" value="Nucleotide-diphospho-sugar transferases"/>
    <property type="match status" value="1"/>
</dbReference>
<sequence length="990" mass="107187">MMQVDESERGSPMIAVASEGVIDVIVPVYGGDEDTRRCLASLHASSVRCAFEIVVVDDCSPDPALSAWLDAEAAAGRITLLRNEMNRGFVASVNRGMTLHSDRDVVLLNSDTEVAGDWLDRLRACVDAAPDIGTATPFSNNATICSYPFEGWQGEVPGALGLAGLDAVFARVHSGRALDLPSAVGFCMYIRRRCLNAVGLFDEARFGRGYGEENDFSRRAVAAGWRNVLCADVFVHHRGGVSFGSGRTQLMQAAGEALSAAHPDYDEVVRRFILHDPVAPLRAQVSLARAALGGCEFAAVVAENAQALEVRRLQGRRLREALPVKLHITHKWGGGIERWVRDFCDADLAARNLVLRGRTSRNETAFQLELVDPQLGQTPLRVWDLQTPVLGTAVGHAEYREVLDWVCRSFEVRAVYVSSLIGHSLDALETGLPTTWVMHDMYPFCPALFAWFEQPCTQCGITELSRCLTANPHNIFWHVTDGESWMQVRRAFEARISDGGLTIVAPSRDVHARYAQLLPPLLSKPWQLVPHGLGGAIAGAVRSRPRPVTASTRLRVLVPGRLLPHKGLGVLEAVYPNLHAFADLILLGCGDFGRAFEGLPGVRVIPDYEIDALPAYVADLEPDCALLLSILPESYSYTLSEMRVLGVPVVATNQGAFAERIRDGVDGFLVAPTPAAVVGRLQQFAADRTVLDRVAELVRALPVRTAFEMVADYDDLLPADWRGQGGRVSVEMAIQTLAERLWLQDEVARLHDRLGGALGDAARLQADVHAHALVVRNREERIAALEAERDAMLNSASWRVTRPLRRIERLLAAPVSTAVGAGVEAEPPHEAEVSSPVVEVGRHSAGLPVSRSAARQSVREALGLPDSARVVGGAGAGPAWERFVELASRVTAGDTRTAFVWLGETSLPDGVAGRVPVAAVLASTRDLFIADALTAEVWMRGIDLYCAGPEDEAWRSLAAVCATPLLSCERLGGDVDDHCRAVLKALNTGT</sequence>
<keyword evidence="3" id="KW-0808">Transferase</keyword>
<dbReference type="AlphaFoldDB" id="A0A323UT14"/>
<dbReference type="OrthoDB" id="9816564at2"/>
<name>A0A323UT14_9RHOO</name>
<evidence type="ECO:0000256" key="3">
    <source>
        <dbReference type="ARBA" id="ARBA00022679"/>
    </source>
</evidence>
<dbReference type="InterPro" id="IPR029044">
    <property type="entry name" value="Nucleotide-diphossugar_trans"/>
</dbReference>
<gene>
    <name evidence="5" type="ORF">DNK49_12760</name>
</gene>
<dbReference type="RefSeq" id="WP_110525107.1">
    <property type="nucleotide sequence ID" value="NZ_QKOE01000008.1"/>
</dbReference>
<dbReference type="InterPro" id="IPR001173">
    <property type="entry name" value="Glyco_trans_2-like"/>
</dbReference>
<feature type="domain" description="Glycosyltransferase 2-like" evidence="4">
    <location>
        <begin position="24"/>
        <end position="128"/>
    </location>
</feature>
<dbReference type="EMBL" id="QKOE01000008">
    <property type="protein sequence ID" value="PZA16182.1"/>
    <property type="molecule type" value="Genomic_DNA"/>
</dbReference>
<accession>A0A323UT14</accession>
<dbReference type="Pfam" id="PF00535">
    <property type="entry name" value="Glycos_transf_2"/>
    <property type="match status" value="1"/>
</dbReference>
<comment type="similarity">
    <text evidence="1">Belongs to the glycosyltransferase 2 family.</text>
</comment>
<protein>
    <recommendedName>
        <fullName evidence="4">Glycosyltransferase 2-like domain-containing protein</fullName>
    </recommendedName>
</protein>
<dbReference type="PANTHER" id="PTHR43179">
    <property type="entry name" value="RHAMNOSYLTRANSFERASE WBBL"/>
    <property type="match status" value="1"/>
</dbReference>
<organism evidence="5 6">
    <name type="scientific">Parazoarcus communis SWub3 = DSM 12120</name>
    <dbReference type="NCBI Taxonomy" id="1121029"/>
    <lineage>
        <taxon>Bacteria</taxon>
        <taxon>Pseudomonadati</taxon>
        <taxon>Pseudomonadota</taxon>
        <taxon>Betaproteobacteria</taxon>
        <taxon>Rhodocyclales</taxon>
        <taxon>Zoogloeaceae</taxon>
        <taxon>Parazoarcus</taxon>
    </lineage>
</organism>
<evidence type="ECO:0000256" key="2">
    <source>
        <dbReference type="ARBA" id="ARBA00022676"/>
    </source>
</evidence>
<dbReference type="Proteomes" id="UP000248259">
    <property type="component" value="Unassembled WGS sequence"/>
</dbReference>
<reference evidence="5 6" key="1">
    <citation type="submission" date="2018-06" db="EMBL/GenBank/DDBJ databases">
        <title>Azoarcus communis strain SWub3 genome.</title>
        <authorList>
            <person name="Zorraquino Salvo V."/>
            <person name="Toubiana D."/>
            <person name="Blumwald E."/>
        </authorList>
    </citation>
    <scope>NUCLEOTIDE SEQUENCE [LARGE SCALE GENOMIC DNA]</scope>
    <source>
        <strain evidence="5 6">SWub3</strain>
    </source>
</reference>
<keyword evidence="6" id="KW-1185">Reference proteome</keyword>
<dbReference type="Pfam" id="PF13692">
    <property type="entry name" value="Glyco_trans_1_4"/>
    <property type="match status" value="1"/>
</dbReference>
<dbReference type="CDD" id="cd04186">
    <property type="entry name" value="GT_2_like_c"/>
    <property type="match status" value="1"/>
</dbReference>
<keyword evidence="2" id="KW-0328">Glycosyltransferase</keyword>
<dbReference type="GO" id="GO:0016757">
    <property type="term" value="F:glycosyltransferase activity"/>
    <property type="evidence" value="ECO:0007669"/>
    <property type="project" value="UniProtKB-KW"/>
</dbReference>
<dbReference type="SUPFAM" id="SSF53756">
    <property type="entry name" value="UDP-Glycosyltransferase/glycogen phosphorylase"/>
    <property type="match status" value="1"/>
</dbReference>
<evidence type="ECO:0000259" key="4">
    <source>
        <dbReference type="Pfam" id="PF00535"/>
    </source>
</evidence>
<dbReference type="Gene3D" id="3.90.550.10">
    <property type="entry name" value="Spore Coat Polysaccharide Biosynthesis Protein SpsA, Chain A"/>
    <property type="match status" value="1"/>
</dbReference>
<evidence type="ECO:0000313" key="5">
    <source>
        <dbReference type="EMBL" id="PZA16182.1"/>
    </source>
</evidence>
<dbReference type="PANTHER" id="PTHR43179:SF12">
    <property type="entry name" value="GALACTOFURANOSYLTRANSFERASE GLFT2"/>
    <property type="match status" value="1"/>
</dbReference>
<dbReference type="Gene3D" id="3.40.50.2000">
    <property type="entry name" value="Glycogen Phosphorylase B"/>
    <property type="match status" value="1"/>
</dbReference>
<proteinExistence type="inferred from homology"/>
<evidence type="ECO:0000313" key="6">
    <source>
        <dbReference type="Proteomes" id="UP000248259"/>
    </source>
</evidence>
<evidence type="ECO:0000256" key="1">
    <source>
        <dbReference type="ARBA" id="ARBA00006739"/>
    </source>
</evidence>